<name>A0A5J4UGD8_9EUKA</name>
<proteinExistence type="predicted"/>
<dbReference type="Proteomes" id="UP000324800">
    <property type="component" value="Unassembled WGS sequence"/>
</dbReference>
<gene>
    <name evidence="1" type="ORF">EZS28_034617</name>
</gene>
<dbReference type="SUPFAM" id="SSF47473">
    <property type="entry name" value="EF-hand"/>
    <property type="match status" value="1"/>
</dbReference>
<dbReference type="Gene3D" id="1.10.238.10">
    <property type="entry name" value="EF-hand"/>
    <property type="match status" value="1"/>
</dbReference>
<reference evidence="1 2" key="1">
    <citation type="submission" date="2019-03" db="EMBL/GenBank/DDBJ databases">
        <title>Single cell metagenomics reveals metabolic interactions within the superorganism composed of flagellate Streblomastix strix and complex community of Bacteroidetes bacteria on its surface.</title>
        <authorList>
            <person name="Treitli S.C."/>
            <person name="Kolisko M."/>
            <person name="Husnik F."/>
            <person name="Keeling P."/>
            <person name="Hampl V."/>
        </authorList>
    </citation>
    <scope>NUCLEOTIDE SEQUENCE [LARGE SCALE GENOMIC DNA]</scope>
    <source>
        <strain evidence="1">ST1C</strain>
    </source>
</reference>
<evidence type="ECO:0000313" key="1">
    <source>
        <dbReference type="EMBL" id="KAA6369856.1"/>
    </source>
</evidence>
<dbReference type="AlphaFoldDB" id="A0A5J4UGD8"/>
<evidence type="ECO:0008006" key="3">
    <source>
        <dbReference type="Google" id="ProtNLM"/>
    </source>
</evidence>
<evidence type="ECO:0000313" key="2">
    <source>
        <dbReference type="Proteomes" id="UP000324800"/>
    </source>
</evidence>
<accession>A0A5J4UGD8</accession>
<dbReference type="EMBL" id="SNRW01015951">
    <property type="protein sequence ID" value="KAA6369856.1"/>
    <property type="molecule type" value="Genomic_DNA"/>
</dbReference>
<sequence>MENSVTLVDRIDALSTQIINQLNDSSLFMSKNRVDKIDAQAENALIRRKIQSMDQLTRKELEIIMRKLRNRALFSNGFVSQEDFVTVIKPLLQISTPKIKQFFDSMDTQGQGKIRWDSIINYIIGMISTKQTVDRMDYFFNPGILQSQMSHRLNIDLLEVFEGNFSSEDQIIVCGYE</sequence>
<protein>
    <recommendedName>
        <fullName evidence="3">EF-hand domain-containing protein</fullName>
    </recommendedName>
</protein>
<comment type="caution">
    <text evidence="1">The sequence shown here is derived from an EMBL/GenBank/DDBJ whole genome shotgun (WGS) entry which is preliminary data.</text>
</comment>
<dbReference type="InterPro" id="IPR011992">
    <property type="entry name" value="EF-hand-dom_pair"/>
</dbReference>
<organism evidence="1 2">
    <name type="scientific">Streblomastix strix</name>
    <dbReference type="NCBI Taxonomy" id="222440"/>
    <lineage>
        <taxon>Eukaryota</taxon>
        <taxon>Metamonada</taxon>
        <taxon>Preaxostyla</taxon>
        <taxon>Oxymonadida</taxon>
        <taxon>Streblomastigidae</taxon>
        <taxon>Streblomastix</taxon>
    </lineage>
</organism>